<dbReference type="AlphaFoldDB" id="A0A3R6VYA0"/>
<accession>A0A3R6VYA0</accession>
<dbReference type="Proteomes" id="UP000285060">
    <property type="component" value="Unassembled WGS sequence"/>
</dbReference>
<feature type="region of interest" description="Disordered" evidence="1">
    <location>
        <begin position="180"/>
        <end position="203"/>
    </location>
</feature>
<feature type="compositionally biased region" description="Polar residues" evidence="1">
    <location>
        <begin position="14"/>
        <end position="25"/>
    </location>
</feature>
<comment type="caution">
    <text evidence="3">The sequence shown here is derived from an EMBL/GenBank/DDBJ whole genome shotgun (WGS) entry which is preliminary data.</text>
</comment>
<organism evidence="3 4">
    <name type="scientific">Aphanomyces invadans</name>
    <dbReference type="NCBI Taxonomy" id="157072"/>
    <lineage>
        <taxon>Eukaryota</taxon>
        <taxon>Sar</taxon>
        <taxon>Stramenopiles</taxon>
        <taxon>Oomycota</taxon>
        <taxon>Saprolegniomycetes</taxon>
        <taxon>Saprolegniales</taxon>
        <taxon>Verrucalvaceae</taxon>
        <taxon>Aphanomyces</taxon>
    </lineage>
</organism>
<name>A0A3R6VYA0_9STRA</name>
<evidence type="ECO:0000313" key="3">
    <source>
        <dbReference type="EMBL" id="RHY30500.1"/>
    </source>
</evidence>
<reference evidence="3 4" key="1">
    <citation type="submission" date="2018-08" db="EMBL/GenBank/DDBJ databases">
        <title>Aphanomyces genome sequencing and annotation.</title>
        <authorList>
            <person name="Minardi D."/>
            <person name="Oidtmann B."/>
            <person name="Van Der Giezen M."/>
            <person name="Studholme D.J."/>
        </authorList>
    </citation>
    <scope>NUCLEOTIDE SEQUENCE [LARGE SCALE GENOMIC DNA]</scope>
    <source>
        <strain evidence="3 4">NJM0002</strain>
    </source>
</reference>
<dbReference type="VEuPathDB" id="FungiDB:H310_06665"/>
<keyword evidence="2" id="KW-0472">Membrane</keyword>
<dbReference type="EMBL" id="QUSY01000309">
    <property type="protein sequence ID" value="RHY30500.1"/>
    <property type="molecule type" value="Genomic_DNA"/>
</dbReference>
<evidence type="ECO:0000256" key="1">
    <source>
        <dbReference type="SAM" id="MobiDB-lite"/>
    </source>
</evidence>
<keyword evidence="2" id="KW-1133">Transmembrane helix</keyword>
<keyword evidence="2" id="KW-0812">Transmembrane</keyword>
<gene>
    <name evidence="3" type="ORF">DYB32_004268</name>
</gene>
<evidence type="ECO:0000256" key="2">
    <source>
        <dbReference type="SAM" id="Phobius"/>
    </source>
</evidence>
<feature type="region of interest" description="Disordered" evidence="1">
    <location>
        <begin position="1"/>
        <end position="25"/>
    </location>
</feature>
<evidence type="ECO:0000313" key="4">
    <source>
        <dbReference type="Proteomes" id="UP000285060"/>
    </source>
</evidence>
<feature type="compositionally biased region" description="Acidic residues" evidence="1">
    <location>
        <begin position="254"/>
        <end position="263"/>
    </location>
</feature>
<feature type="transmembrane region" description="Helical" evidence="2">
    <location>
        <begin position="36"/>
        <end position="57"/>
    </location>
</feature>
<protein>
    <submittedName>
        <fullName evidence="3">Uncharacterized protein</fullName>
    </submittedName>
</protein>
<keyword evidence="4" id="KW-1185">Reference proteome</keyword>
<proteinExistence type="predicted"/>
<sequence>MLADSVQRTHGVAANTSAPPTTQLPNKTAVDAAADVVLVVGIGIGFLALVCLVLLFCRRRRRSSDLQHDDHLHTKTWETATHGESPEGVYVMEEANGKHRASYLFVPEDHGHRGVRPSNIFIRDVVVCPIHSKHHCSKNDDIVLLEDDELMRVSGRYPPRPNGVATAPSLSSLQAIVLQPAPTQPHRARPRLSTEDDSEAGDIVHEKLSLRRSTDSFAQDDDGGWSTNLSFVSEMSLLDSGRGDRMSTISFTSNDDDAMEAKI</sequence>
<feature type="region of interest" description="Disordered" evidence="1">
    <location>
        <begin position="240"/>
        <end position="263"/>
    </location>
</feature>